<dbReference type="Proteomes" id="UP000886998">
    <property type="component" value="Unassembled WGS sequence"/>
</dbReference>
<evidence type="ECO:0000313" key="3">
    <source>
        <dbReference type="Proteomes" id="UP000886998"/>
    </source>
</evidence>
<comment type="caution">
    <text evidence="2">The sequence shown here is derived from an EMBL/GenBank/DDBJ whole genome shotgun (WGS) entry which is preliminary data.</text>
</comment>
<accession>A0A8X6X5G6</accession>
<proteinExistence type="predicted"/>
<dbReference type="EMBL" id="BMAV01005438">
    <property type="protein sequence ID" value="GFY46491.1"/>
    <property type="molecule type" value="Genomic_DNA"/>
</dbReference>
<organism evidence="2 3">
    <name type="scientific">Trichonephila inaurata madagascariensis</name>
    <dbReference type="NCBI Taxonomy" id="2747483"/>
    <lineage>
        <taxon>Eukaryota</taxon>
        <taxon>Metazoa</taxon>
        <taxon>Ecdysozoa</taxon>
        <taxon>Arthropoda</taxon>
        <taxon>Chelicerata</taxon>
        <taxon>Arachnida</taxon>
        <taxon>Araneae</taxon>
        <taxon>Araneomorphae</taxon>
        <taxon>Entelegynae</taxon>
        <taxon>Araneoidea</taxon>
        <taxon>Nephilidae</taxon>
        <taxon>Trichonephila</taxon>
        <taxon>Trichonephila inaurata</taxon>
    </lineage>
</organism>
<sequence>MFRYLFELIVDHIPFENRRNAFTASRMRKILRNISCSSNFSTPISASIVVVGLLGSWDTENEPFLRKVATIAPQEILYVQLHSLESGYLHPEPDRGTTIRQELPGTCTP</sequence>
<evidence type="ECO:0000256" key="1">
    <source>
        <dbReference type="SAM" id="MobiDB-lite"/>
    </source>
</evidence>
<reference evidence="2" key="1">
    <citation type="submission" date="2020-08" db="EMBL/GenBank/DDBJ databases">
        <title>Multicomponent nature underlies the extraordinary mechanical properties of spider dragline silk.</title>
        <authorList>
            <person name="Kono N."/>
            <person name="Nakamura H."/>
            <person name="Mori M."/>
            <person name="Yoshida Y."/>
            <person name="Ohtoshi R."/>
            <person name="Malay A.D."/>
            <person name="Moran D.A.P."/>
            <person name="Tomita M."/>
            <person name="Numata K."/>
            <person name="Arakawa K."/>
        </authorList>
    </citation>
    <scope>NUCLEOTIDE SEQUENCE</scope>
</reference>
<gene>
    <name evidence="2" type="ORF">TNIN_496461</name>
</gene>
<dbReference type="AlphaFoldDB" id="A0A8X6X5G6"/>
<evidence type="ECO:0000313" key="2">
    <source>
        <dbReference type="EMBL" id="GFY46491.1"/>
    </source>
</evidence>
<feature type="region of interest" description="Disordered" evidence="1">
    <location>
        <begin position="89"/>
        <end position="109"/>
    </location>
</feature>
<protein>
    <submittedName>
        <fullName evidence="2">Uncharacterized protein</fullName>
    </submittedName>
</protein>
<name>A0A8X6X5G6_9ARAC</name>
<keyword evidence="3" id="KW-1185">Reference proteome</keyword>